<evidence type="ECO:0008006" key="3">
    <source>
        <dbReference type="Google" id="ProtNLM"/>
    </source>
</evidence>
<gene>
    <name evidence="1" type="ordered locus">MCP_2576</name>
</gene>
<reference evidence="2" key="3">
    <citation type="journal article" date="2011" name="PLoS ONE">
        <title>Genome sequence of a mesophilic hydrogenotrophic methanogen Methanocella paludicola, the first cultivated representative of the order Methanocellales.</title>
        <authorList>
            <person name="Sakai S."/>
            <person name="Takaki Y."/>
            <person name="Shimamura S."/>
            <person name="Sekine M."/>
            <person name="Tajima T."/>
            <person name="Kosugi H."/>
            <person name="Ichikawa N."/>
            <person name="Tasumi E."/>
            <person name="Hiraki A.T."/>
            <person name="Shimizu A."/>
            <person name="Kato Y."/>
            <person name="Nishiko R."/>
            <person name="Mori K."/>
            <person name="Fujita N."/>
            <person name="Imachi H."/>
            <person name="Takai K."/>
        </authorList>
    </citation>
    <scope>NUCLEOTIDE SEQUENCE [LARGE SCALE GENOMIC DNA]</scope>
    <source>
        <strain evidence="2">DSM 17711 / JCM 13418 / NBRC 101707 / SANAE</strain>
    </source>
</reference>
<dbReference type="KEGG" id="mpd:MCP_2576"/>
<reference evidence="1 2" key="2">
    <citation type="journal article" date="2008" name="Int. J. Syst. Evol. Microbiol.">
        <title>Methanocella paludicola gen. nov., sp. nov., a methane-producing archaeon, the first isolate of the lineage 'Rice Cluster I', and proposal of the new archaeal order Methanocellales ord. nov.</title>
        <authorList>
            <person name="Sakai S."/>
            <person name="Imachi H."/>
            <person name="Hanada S."/>
            <person name="Ohashi A."/>
            <person name="Harada H."/>
            <person name="Kamagata Y."/>
        </authorList>
    </citation>
    <scope>NUCLEOTIDE SEQUENCE [LARGE SCALE GENOMIC DNA]</scope>
    <source>
        <strain evidence="2">DSM 17711 / JCM 13418 / NBRC 101707 / SANAE</strain>
    </source>
</reference>
<reference evidence="1 2" key="1">
    <citation type="journal article" date="2007" name="Appl. Environ. Microbiol.">
        <title>Isolation of key methanogens for global methane emission from rice paddy fields: a novel isolate affiliated with the clone cluster rice cluster I.</title>
        <authorList>
            <person name="Sakai S."/>
            <person name="Imachi H."/>
            <person name="Sekiguchi Y."/>
            <person name="Ohashi A."/>
            <person name="Harada H."/>
            <person name="Kamagata Y."/>
        </authorList>
    </citation>
    <scope>NUCLEOTIDE SEQUENCE [LARGE SCALE GENOMIC DNA]</scope>
    <source>
        <strain evidence="2">DSM 17711 / JCM 13418 / NBRC 101707 / SANAE</strain>
    </source>
</reference>
<dbReference type="STRING" id="304371.MCP_2576"/>
<organism evidence="1 2">
    <name type="scientific">Methanocella paludicola (strain DSM 17711 / JCM 13418 / NBRC 101707 / SANAE)</name>
    <dbReference type="NCBI Taxonomy" id="304371"/>
    <lineage>
        <taxon>Archaea</taxon>
        <taxon>Methanobacteriati</taxon>
        <taxon>Methanobacteriota</taxon>
        <taxon>Stenosarchaea group</taxon>
        <taxon>Methanomicrobia</taxon>
        <taxon>Methanocellales</taxon>
        <taxon>Methanocellaceae</taxon>
        <taxon>Methanocella</taxon>
    </lineage>
</organism>
<accession>D1Z1S6</accession>
<dbReference type="EMBL" id="AP011532">
    <property type="protein sequence ID" value="BAI62648.1"/>
    <property type="molecule type" value="Genomic_DNA"/>
</dbReference>
<protein>
    <recommendedName>
        <fullName evidence="3">AttH domain-containing protein</fullName>
    </recommendedName>
</protein>
<sequence>MKYMRLLNGIRGAVRLPSMDRPLINKGRRIGRNILNATEGYEEQVYSVISRHQFPRIDVYPNSGYKTAIYRASEPSPCLDEIFYKCENLLPYGKEYWFAIFTAIDKKKNPMQLISSFGRRNSRTSVDNVEIAVDSPGQGMARTGGFVWCFDGKKKLTVPTVETMTSISGNSISSAGNGLNIDISGTVPQYRVKVDSEAIKCDFKLTKPASGYDTEVLNELKMKLNYQVYNLYYDFDGMLNGKEYSGRCYLQKVLLTTPLVPWYWSRFVFKDGSSFVFFKPYFGTHDLNYPLRNKGAFYSASEDKLYWVHNIDVKHDNKMKNWKISSQGEGYSLSMAVKAYADHGFNFRYGGVFNYNEHMVNVRKFDFKSGDSNIGLKKLGTGAGIVEDATGLLI</sequence>
<evidence type="ECO:0000313" key="1">
    <source>
        <dbReference type="EMBL" id="BAI62648.1"/>
    </source>
</evidence>
<evidence type="ECO:0000313" key="2">
    <source>
        <dbReference type="Proteomes" id="UP000001882"/>
    </source>
</evidence>
<name>D1Z1S6_METPS</name>
<dbReference type="eggNOG" id="arCOG07655">
    <property type="taxonomic scope" value="Archaea"/>
</dbReference>
<keyword evidence="2" id="KW-1185">Reference proteome</keyword>
<dbReference type="Proteomes" id="UP000001882">
    <property type="component" value="Chromosome"/>
</dbReference>
<proteinExistence type="predicted"/>
<dbReference type="AlphaFoldDB" id="D1Z1S6"/>
<dbReference type="InParanoid" id="D1Z1S6"/>